<dbReference type="PANTHER" id="PTHR11679">
    <property type="entry name" value="VESICLE PROTEIN SORTING-ASSOCIATED"/>
    <property type="match status" value="1"/>
</dbReference>
<dbReference type="RefSeq" id="XP_004352406.1">
    <property type="nucleotide sequence ID" value="XM_004352354.1"/>
</dbReference>
<comment type="similarity">
    <text evidence="1">Belongs to the STXBP/unc-18/SEC1 family.</text>
</comment>
<feature type="region of interest" description="Disordered" evidence="2">
    <location>
        <begin position="611"/>
        <end position="645"/>
    </location>
</feature>
<dbReference type="OMA" id="SEGFCEY"/>
<dbReference type="Proteomes" id="UP000007797">
    <property type="component" value="Unassembled WGS sequence"/>
</dbReference>
<dbReference type="EMBL" id="GL883025">
    <property type="protein sequence ID" value="EGG16081.1"/>
    <property type="molecule type" value="Genomic_DNA"/>
</dbReference>
<evidence type="ECO:0000313" key="3">
    <source>
        <dbReference type="EMBL" id="EGG16081.1"/>
    </source>
</evidence>
<keyword evidence="4" id="KW-1185">Reference proteome</keyword>
<reference evidence="4" key="1">
    <citation type="journal article" date="2011" name="Genome Res.">
        <title>Phylogeny-wide analysis of social amoeba genomes highlights ancient origins for complex intercellular communication.</title>
        <authorList>
            <person name="Heidel A.J."/>
            <person name="Lawal H.M."/>
            <person name="Felder M."/>
            <person name="Schilde C."/>
            <person name="Helps N.R."/>
            <person name="Tunggal B."/>
            <person name="Rivero F."/>
            <person name="John U."/>
            <person name="Schleicher M."/>
            <person name="Eichinger L."/>
            <person name="Platzer M."/>
            <person name="Noegel A.A."/>
            <person name="Schaap P."/>
            <person name="Gloeckner G."/>
        </authorList>
    </citation>
    <scope>NUCLEOTIDE SEQUENCE [LARGE SCALE GENOMIC DNA]</scope>
    <source>
        <strain evidence="4">SH3</strain>
    </source>
</reference>
<name>F4Q8I1_CACFS</name>
<dbReference type="InterPro" id="IPR036045">
    <property type="entry name" value="Sec1-like_sf"/>
</dbReference>
<accession>F4Q8I1</accession>
<evidence type="ECO:0000256" key="2">
    <source>
        <dbReference type="SAM" id="MobiDB-lite"/>
    </source>
</evidence>
<sequence length="797" mass="90028">MVKTTTTTNRDHDNINDDGDDDIIQDGDKNNIKLLSSFKRTFERLTEHQIKDCHLFLDSCFYHSINTTIGLNNIILKSKSCNLLQTTLNHSSLNKLILTFNKDEEWKVVFFISGYIWDYAESIKLILERYDWCKSLIFCSMSEIAHVTHPQPPITLSRVLQQSPSIYDHFNTQFHSLLTDVNPDALSSINYFTCNFSVPLNGANLFTIPLQHGFLPPLYFNDYLLQQQQQQTQQQYSQQSQQQQQYSQQQQEQQIISKIKLNKLPFDMQEDVHKTIHSLLSFVSDQKLGSVTGEDLSVYPLGQFSQFIASEIHSTLTTANKVQTEDYHPISLVLVDRYLDLVGPCSHSENALDRIFNTISTTSKSSSSPSINIAPVFVNNQNGQFNGMVNGDMNGKENGFWSSLQSKTLREAVTILKRKVVDIIAQENINLDVSTLTSSSNAMSVQSLQTMLSVISATPRLSLRYSDTIQAICSIIQTLQCSQHLHWDNLLSIERILLLSAGSYDDNQDDEDDEEDEDQEQSLLSQIIDFINSPVSSLDKSYYSISEILNLCIFAFSLIGDKSFSEEDIDSLVDSLSERIEASKKEIEIDGDNNNEILKLLLDDIKEKESLSKKSQVDSDDDDENESDSDSSDSSETNNNNNDATRNKVNEILNVLLQLGSSRKTLKEFKNLVSGGMTGSTYQPLLVNLCKAIIGQQGTGENKDLERFNEESSKLGSLFGGWTRRTKKIHKVSDNRKIIVYVMGGITLQELKDCQDVIDKSTKQSTSPFYNHQIIFGSSHISTSNNILQSYLLDSIK</sequence>
<feature type="compositionally biased region" description="Acidic residues" evidence="2">
    <location>
        <begin position="618"/>
        <end position="633"/>
    </location>
</feature>
<dbReference type="SUPFAM" id="SSF56815">
    <property type="entry name" value="Sec1/munc18-like (SM) proteins"/>
    <property type="match status" value="1"/>
</dbReference>
<feature type="region of interest" description="Disordered" evidence="2">
    <location>
        <begin position="1"/>
        <end position="20"/>
    </location>
</feature>
<organism evidence="3 4">
    <name type="scientific">Cavenderia fasciculata</name>
    <name type="common">Slime mold</name>
    <name type="synonym">Dictyostelium fasciculatum</name>
    <dbReference type="NCBI Taxonomy" id="261658"/>
    <lineage>
        <taxon>Eukaryota</taxon>
        <taxon>Amoebozoa</taxon>
        <taxon>Evosea</taxon>
        <taxon>Eumycetozoa</taxon>
        <taxon>Dictyostelia</taxon>
        <taxon>Acytosteliales</taxon>
        <taxon>Cavenderiaceae</taxon>
        <taxon>Cavenderia</taxon>
    </lineage>
</organism>
<protein>
    <submittedName>
        <fullName evidence="3">Sec1-like family protein</fullName>
    </submittedName>
</protein>
<dbReference type="GeneID" id="14868098"/>
<dbReference type="STRING" id="1054147.F4Q8I1"/>
<dbReference type="AlphaFoldDB" id="F4Q8I1"/>
<evidence type="ECO:0000256" key="1">
    <source>
        <dbReference type="ARBA" id="ARBA00009884"/>
    </source>
</evidence>
<dbReference type="InterPro" id="IPR027482">
    <property type="entry name" value="Sec1-like_dom2"/>
</dbReference>
<dbReference type="GO" id="GO:0016192">
    <property type="term" value="P:vesicle-mediated transport"/>
    <property type="evidence" value="ECO:0007669"/>
    <property type="project" value="InterPro"/>
</dbReference>
<proteinExistence type="inferred from homology"/>
<feature type="compositionally biased region" description="Low complexity" evidence="2">
    <location>
        <begin position="634"/>
        <end position="643"/>
    </location>
</feature>
<dbReference type="InterPro" id="IPR001619">
    <property type="entry name" value="Sec1-like"/>
</dbReference>
<dbReference type="KEGG" id="dfa:DFA_09753"/>
<evidence type="ECO:0000313" key="4">
    <source>
        <dbReference type="Proteomes" id="UP000007797"/>
    </source>
</evidence>
<dbReference type="OrthoDB" id="2228at2759"/>
<dbReference type="Gene3D" id="3.40.50.1910">
    <property type="match status" value="1"/>
</dbReference>
<gene>
    <name evidence="3" type="primary">scfd2</name>
    <name evidence="3" type="ORF">DFA_09753</name>
</gene>